<evidence type="ECO:0000256" key="1">
    <source>
        <dbReference type="SAM" id="Phobius"/>
    </source>
</evidence>
<feature type="transmembrane region" description="Helical" evidence="1">
    <location>
        <begin position="72"/>
        <end position="90"/>
    </location>
</feature>
<feature type="transmembrane region" description="Helical" evidence="1">
    <location>
        <begin position="122"/>
        <end position="145"/>
    </location>
</feature>
<organism evidence="2">
    <name type="scientific">Rhizopus microsporus var. microsporus</name>
    <dbReference type="NCBI Taxonomy" id="86635"/>
    <lineage>
        <taxon>Eukaryota</taxon>
        <taxon>Fungi</taxon>
        <taxon>Fungi incertae sedis</taxon>
        <taxon>Mucoromycota</taxon>
        <taxon>Mucoromycotina</taxon>
        <taxon>Mucoromycetes</taxon>
        <taxon>Mucorales</taxon>
        <taxon>Mucorineae</taxon>
        <taxon>Rhizopodaceae</taxon>
        <taxon>Rhizopus</taxon>
    </lineage>
</organism>
<evidence type="ECO:0008006" key="3">
    <source>
        <dbReference type="Google" id="ProtNLM"/>
    </source>
</evidence>
<name>A0A1X0QUY9_RHIZD</name>
<sequence length="313" mass="36533">MSKYRDEPIKRSNNTIIQWFGLDQFEPERAVSSNFVSSKTLFIIRLPLVLYSFVVLWIDIVWSIKTDQFRHFFAYFTDLTFIGLTAYLVTTQYHHAKYLWFTSSSSQRPNSFLDQAPVLNYLYVYLYHTIIVFNIQTPVVFWALLAQERLFNAHLSPIDFWISISLHAVTLFILVVEVIFNRMAVQRNMVFLVYGTVVFYMFLTFIIFAVEQWWVYSFLDWSVGPSAIIWYVIISLFIIICFFFQMGLHKARDIVANYIHGSTAVFTEKDRPESVVVLQQTNFEPLASTIGGGSRITFGENNAEPSKASSIYY</sequence>
<dbReference type="PANTHER" id="PTHR12242">
    <property type="entry name" value="OS02G0130600 PROTEIN-RELATED"/>
    <property type="match status" value="1"/>
</dbReference>
<dbReference type="EMBL" id="KV921999">
    <property type="protein sequence ID" value="ORE03567.1"/>
    <property type="molecule type" value="Genomic_DNA"/>
</dbReference>
<evidence type="ECO:0000313" key="2">
    <source>
        <dbReference type="EMBL" id="ORE03567.1"/>
    </source>
</evidence>
<keyword evidence="1" id="KW-1133">Transmembrane helix</keyword>
<dbReference type="Proteomes" id="UP000242414">
    <property type="component" value="Unassembled WGS sequence"/>
</dbReference>
<dbReference type="GO" id="GO:0016020">
    <property type="term" value="C:membrane"/>
    <property type="evidence" value="ECO:0007669"/>
    <property type="project" value="TreeGrafter"/>
</dbReference>
<keyword evidence="1" id="KW-0472">Membrane</keyword>
<dbReference type="VEuPathDB" id="FungiDB:BCV72DRAFT_308115"/>
<proteinExistence type="predicted"/>
<feature type="transmembrane region" description="Helical" evidence="1">
    <location>
        <begin position="192"/>
        <end position="216"/>
    </location>
</feature>
<feature type="transmembrane region" description="Helical" evidence="1">
    <location>
        <begin position="42"/>
        <end position="60"/>
    </location>
</feature>
<dbReference type="OrthoDB" id="419711at2759"/>
<feature type="transmembrane region" description="Helical" evidence="1">
    <location>
        <begin position="228"/>
        <end position="248"/>
    </location>
</feature>
<dbReference type="AlphaFoldDB" id="A0A1X0QUY9"/>
<accession>A0A1X0QUY9</accession>
<dbReference type="PANTHER" id="PTHR12242:SF1">
    <property type="entry name" value="MYND-TYPE DOMAIN-CONTAINING PROTEIN"/>
    <property type="match status" value="1"/>
</dbReference>
<reference evidence="2" key="1">
    <citation type="journal article" date="2016" name="Proc. Natl. Acad. Sci. U.S.A.">
        <title>Lipid metabolic changes in an early divergent fungus govern the establishment of a mutualistic symbiosis with endobacteria.</title>
        <authorList>
            <person name="Lastovetsky O.A."/>
            <person name="Gaspar M.L."/>
            <person name="Mondo S.J."/>
            <person name="LaButti K.M."/>
            <person name="Sandor L."/>
            <person name="Grigoriev I.V."/>
            <person name="Henry S.A."/>
            <person name="Pawlowska T.E."/>
        </authorList>
    </citation>
    <scope>NUCLEOTIDE SEQUENCE [LARGE SCALE GENOMIC DNA]</scope>
    <source>
        <strain evidence="2">ATCC 52814</strain>
    </source>
</reference>
<protein>
    <recommendedName>
        <fullName evidence="3">Transmembrane protein</fullName>
    </recommendedName>
</protein>
<keyword evidence="1" id="KW-0812">Transmembrane</keyword>
<feature type="transmembrane region" description="Helical" evidence="1">
    <location>
        <begin position="160"/>
        <end position="180"/>
    </location>
</feature>
<gene>
    <name evidence="2" type="ORF">BCV72DRAFT_308115</name>
</gene>